<dbReference type="InterPro" id="IPR050281">
    <property type="entry name" value="Flavin_monoamine_oxidase"/>
</dbReference>
<organism evidence="6 7">
    <name type="scientific">Pelagomonas calceolata</name>
    <dbReference type="NCBI Taxonomy" id="35677"/>
    <lineage>
        <taxon>Eukaryota</taxon>
        <taxon>Sar</taxon>
        <taxon>Stramenopiles</taxon>
        <taxon>Ochrophyta</taxon>
        <taxon>Pelagophyceae</taxon>
        <taxon>Pelagomonadales</taxon>
        <taxon>Pelagomonadaceae</taxon>
        <taxon>Pelagomonas</taxon>
    </lineage>
</organism>
<evidence type="ECO:0000259" key="5">
    <source>
        <dbReference type="Pfam" id="PF01593"/>
    </source>
</evidence>
<dbReference type="Gene3D" id="3.90.660.10">
    <property type="match status" value="1"/>
</dbReference>
<gene>
    <name evidence="6" type="ORF">PECAL_2P30190</name>
</gene>
<protein>
    <recommendedName>
        <fullName evidence="4">Amine oxidase</fullName>
        <ecNumber evidence="4">1.4.3.-</ecNumber>
    </recommendedName>
</protein>
<dbReference type="PANTHER" id="PTHR10742:SF410">
    <property type="entry name" value="LYSINE-SPECIFIC HISTONE DEMETHYLASE 2"/>
    <property type="match status" value="1"/>
</dbReference>
<dbReference type="SUPFAM" id="SSF51905">
    <property type="entry name" value="FAD/NAD(P)-binding domain"/>
    <property type="match status" value="1"/>
</dbReference>
<dbReference type="InterPro" id="IPR036188">
    <property type="entry name" value="FAD/NAD-bd_sf"/>
</dbReference>
<dbReference type="PANTHER" id="PTHR10742">
    <property type="entry name" value="FLAVIN MONOAMINE OXIDASE"/>
    <property type="match status" value="1"/>
</dbReference>
<dbReference type="SUPFAM" id="SSF54373">
    <property type="entry name" value="FAD-linked reductases, C-terminal domain"/>
    <property type="match status" value="1"/>
</dbReference>
<dbReference type="Proteomes" id="UP000789595">
    <property type="component" value="Unassembled WGS sequence"/>
</dbReference>
<feature type="domain" description="Amine oxidase" evidence="5">
    <location>
        <begin position="19"/>
        <end position="440"/>
    </location>
</feature>
<feature type="binding site" evidence="3">
    <location>
        <begin position="39"/>
        <end position="40"/>
    </location>
    <ligand>
        <name>FAD</name>
        <dbReference type="ChEBI" id="CHEBI:57692"/>
    </ligand>
</feature>
<dbReference type="PRINTS" id="PR00757">
    <property type="entry name" value="AMINEOXDASEF"/>
</dbReference>
<evidence type="ECO:0000256" key="1">
    <source>
        <dbReference type="ARBA" id="ARBA00001974"/>
    </source>
</evidence>
<evidence type="ECO:0000256" key="3">
    <source>
        <dbReference type="PIRSR" id="PIRSR601613-1"/>
    </source>
</evidence>
<sequence>MAAQVESSTFDVVVIGAGLAGLACARALKGGGLDVVVLEARERLGGRVHSVDVDGVDVELGAQWVHDDAASHPARKFCERANLKLRGTSWEQAALVCRGERRPGAEIKRARAAAERAFGAARAARRTAKADASLDDALRPLLAGADAVTQFFVRLENELDYGAGAEELSLHHWDKDEYWREVKSSKKGGDALAGPLASAVAALSEGLAVRLGHAVTAVETGDDVVRVRGDAFELAARRVVVAVPLGCLKEGSMAFAPNLSPRKTHALAAVGFSRFEKVVLAFAEPFWERVVGRRHVIHAPSDAPLPRFEVFFSLNAARGTAKAPHVLVAIVGGADATAAEAEDDATLRLLVCDALDAALGTAEAARHCRRMLRTQWSRDEFARGAYSYLPPGATPEDYDALARPEHRGRVLFCGEHTSRKYPATMHGALLSGEREAKRVLGDLGRG</sequence>
<evidence type="ECO:0000256" key="4">
    <source>
        <dbReference type="RuleBase" id="RU362067"/>
    </source>
</evidence>
<keyword evidence="4" id="KW-0285">Flavoprotein</keyword>
<dbReference type="EC" id="1.4.3.-" evidence="4"/>
<evidence type="ECO:0000313" key="7">
    <source>
        <dbReference type="Proteomes" id="UP000789595"/>
    </source>
</evidence>
<dbReference type="GO" id="GO:0016491">
    <property type="term" value="F:oxidoreductase activity"/>
    <property type="evidence" value="ECO:0007669"/>
    <property type="project" value="UniProtKB-KW"/>
</dbReference>
<dbReference type="Pfam" id="PF01593">
    <property type="entry name" value="Amino_oxidase"/>
    <property type="match status" value="1"/>
</dbReference>
<comment type="caution">
    <text evidence="6">The sequence shown here is derived from an EMBL/GenBank/DDBJ whole genome shotgun (WGS) entry which is preliminary data.</text>
</comment>
<name>A0A8J2SDG1_9STRA</name>
<dbReference type="InterPro" id="IPR001613">
    <property type="entry name" value="Flavin_amine_oxidase"/>
</dbReference>
<comment type="similarity">
    <text evidence="4">Belongs to the flavin monoamine oxidase family.</text>
</comment>
<reference evidence="6" key="1">
    <citation type="submission" date="2021-11" db="EMBL/GenBank/DDBJ databases">
        <authorList>
            <consortium name="Genoscope - CEA"/>
            <person name="William W."/>
        </authorList>
    </citation>
    <scope>NUCLEOTIDE SEQUENCE</scope>
</reference>
<dbReference type="Gene3D" id="3.50.50.60">
    <property type="entry name" value="FAD/NAD(P)-binding domain"/>
    <property type="match status" value="1"/>
</dbReference>
<evidence type="ECO:0000313" key="6">
    <source>
        <dbReference type="EMBL" id="CAH0369875.1"/>
    </source>
</evidence>
<comment type="cofactor">
    <cofactor evidence="1 4">
        <name>FAD</name>
        <dbReference type="ChEBI" id="CHEBI:57692"/>
    </cofactor>
</comment>
<dbReference type="EMBL" id="CAKKNE010000002">
    <property type="protein sequence ID" value="CAH0369875.1"/>
    <property type="molecule type" value="Genomic_DNA"/>
</dbReference>
<dbReference type="InterPro" id="IPR002937">
    <property type="entry name" value="Amino_oxidase"/>
</dbReference>
<dbReference type="OrthoDB" id="203609at2759"/>
<feature type="binding site" evidence="3">
    <location>
        <position position="215"/>
    </location>
    <ligand>
        <name>FAD</name>
        <dbReference type="ChEBI" id="CHEBI:57692"/>
    </ligand>
</feature>
<dbReference type="AlphaFoldDB" id="A0A8J2SDG1"/>
<evidence type="ECO:0000256" key="2">
    <source>
        <dbReference type="ARBA" id="ARBA00023002"/>
    </source>
</evidence>
<accession>A0A8J2SDG1</accession>
<keyword evidence="7" id="KW-1185">Reference proteome</keyword>
<proteinExistence type="inferred from homology"/>
<keyword evidence="4" id="KW-0274">FAD</keyword>
<keyword evidence="2 4" id="KW-0560">Oxidoreductase</keyword>